<dbReference type="PROSITE" id="PS50059">
    <property type="entry name" value="FKBP_PPIASE"/>
    <property type="match status" value="1"/>
</dbReference>
<comment type="subcellular location">
    <subcellularLocation>
        <location evidence="2">Cytoplasm</location>
    </subcellularLocation>
</comment>
<dbReference type="RefSeq" id="WP_274689100.1">
    <property type="nucleotide sequence ID" value="NZ_JAPMOU010000014.1"/>
</dbReference>
<evidence type="ECO:0000256" key="6">
    <source>
        <dbReference type="ARBA" id="ARBA00023186"/>
    </source>
</evidence>
<evidence type="ECO:0000256" key="3">
    <source>
        <dbReference type="ARBA" id="ARBA00006577"/>
    </source>
</evidence>
<evidence type="ECO:0000313" key="12">
    <source>
        <dbReference type="EMBL" id="MDE1462747.1"/>
    </source>
</evidence>
<sequence>MLIGDKCVVSIEYTLKDDDGTVIDQSAEGQPLAYLHGFGNIIPGLEQELVGKVAGDGFQVTVKPEDAYGERMEQLVQQVPLATFPEPEKLEVGMRFTAQTEQGDIPVVITAIENDEASVDANHPLAGVTLHFEGKVVDVRDATEEELEHGHAH</sequence>
<keyword evidence="13" id="KW-1185">Reference proteome</keyword>
<evidence type="ECO:0000256" key="7">
    <source>
        <dbReference type="ARBA" id="ARBA00023235"/>
    </source>
</evidence>
<gene>
    <name evidence="12" type="ORF">ORQ98_12290</name>
</gene>
<dbReference type="Gene3D" id="3.10.50.40">
    <property type="match status" value="1"/>
</dbReference>
<dbReference type="InterPro" id="IPR046357">
    <property type="entry name" value="PPIase_dom_sf"/>
</dbReference>
<evidence type="ECO:0000256" key="5">
    <source>
        <dbReference type="ARBA" id="ARBA00023110"/>
    </source>
</evidence>
<dbReference type="Pfam" id="PF00254">
    <property type="entry name" value="FKBP_C"/>
    <property type="match status" value="1"/>
</dbReference>
<comment type="similarity">
    <text evidence="3 10">Belongs to the FKBP-type PPIase family.</text>
</comment>
<keyword evidence="5 9" id="KW-0697">Rotamase</keyword>
<evidence type="ECO:0000256" key="9">
    <source>
        <dbReference type="PROSITE-ProRule" id="PRU00277"/>
    </source>
</evidence>
<dbReference type="SUPFAM" id="SSF54534">
    <property type="entry name" value="FKBP-like"/>
    <property type="match status" value="1"/>
</dbReference>
<feature type="domain" description="PPIase FKBP-type" evidence="11">
    <location>
        <begin position="4"/>
        <end position="80"/>
    </location>
</feature>
<dbReference type="PANTHER" id="PTHR47861:SF3">
    <property type="entry name" value="FKBP-TYPE PEPTIDYL-PROLYL CIS-TRANS ISOMERASE SLYD"/>
    <property type="match status" value="1"/>
</dbReference>
<comment type="function">
    <text evidence="8">Also involved in hydrogenase metallocenter assembly, probably by participating in the nickel insertion step. This function in hydrogenase biosynthesis requires chaperone activity and the presence of the metal-binding domain, but not PPIase activity.</text>
</comment>
<organism evidence="12 13">
    <name type="scientific">Spartinivicinus poritis</name>
    <dbReference type="NCBI Taxonomy" id="2994640"/>
    <lineage>
        <taxon>Bacteria</taxon>
        <taxon>Pseudomonadati</taxon>
        <taxon>Pseudomonadota</taxon>
        <taxon>Gammaproteobacteria</taxon>
        <taxon>Oceanospirillales</taxon>
        <taxon>Zooshikellaceae</taxon>
        <taxon>Spartinivicinus</taxon>
    </lineage>
</organism>
<dbReference type="InterPro" id="IPR001179">
    <property type="entry name" value="PPIase_FKBP_dom"/>
</dbReference>
<evidence type="ECO:0000256" key="8">
    <source>
        <dbReference type="ARBA" id="ARBA00037071"/>
    </source>
</evidence>
<keyword evidence="7 9" id="KW-0413">Isomerase</keyword>
<dbReference type="GO" id="GO:0016853">
    <property type="term" value="F:isomerase activity"/>
    <property type="evidence" value="ECO:0007669"/>
    <property type="project" value="UniProtKB-KW"/>
</dbReference>
<evidence type="ECO:0000256" key="1">
    <source>
        <dbReference type="ARBA" id="ARBA00000971"/>
    </source>
</evidence>
<reference evidence="12 13" key="1">
    <citation type="submission" date="2022-11" db="EMBL/GenBank/DDBJ databases">
        <title>Spartinivicinus poritis sp. nov., isolated from scleractinian coral Porites lutea.</title>
        <authorList>
            <person name="Zhang G."/>
            <person name="Cai L."/>
            <person name="Wei Q."/>
        </authorList>
    </citation>
    <scope>NUCLEOTIDE SEQUENCE [LARGE SCALE GENOMIC DNA]</scope>
    <source>
        <strain evidence="12 13">A2-2</strain>
    </source>
</reference>
<protein>
    <recommendedName>
        <fullName evidence="10">Peptidyl-prolyl cis-trans isomerase</fullName>
        <ecNumber evidence="10">5.2.1.8</ecNumber>
    </recommendedName>
</protein>
<keyword evidence="4" id="KW-0963">Cytoplasm</keyword>
<name>A0ABT5UB37_9GAMM</name>
<comment type="caution">
    <text evidence="12">The sequence shown here is derived from an EMBL/GenBank/DDBJ whole genome shotgun (WGS) entry which is preliminary data.</text>
</comment>
<accession>A0ABT5UB37</accession>
<comment type="catalytic activity">
    <reaction evidence="1 9 10">
        <text>[protein]-peptidylproline (omega=180) = [protein]-peptidylproline (omega=0)</text>
        <dbReference type="Rhea" id="RHEA:16237"/>
        <dbReference type="Rhea" id="RHEA-COMP:10747"/>
        <dbReference type="Rhea" id="RHEA-COMP:10748"/>
        <dbReference type="ChEBI" id="CHEBI:83833"/>
        <dbReference type="ChEBI" id="CHEBI:83834"/>
        <dbReference type="EC" id="5.2.1.8"/>
    </reaction>
</comment>
<dbReference type="EC" id="5.2.1.8" evidence="10"/>
<dbReference type="EMBL" id="JAPMOU010000014">
    <property type="protein sequence ID" value="MDE1462747.1"/>
    <property type="molecule type" value="Genomic_DNA"/>
</dbReference>
<proteinExistence type="inferred from homology"/>
<evidence type="ECO:0000259" key="11">
    <source>
        <dbReference type="PROSITE" id="PS50059"/>
    </source>
</evidence>
<evidence type="ECO:0000256" key="2">
    <source>
        <dbReference type="ARBA" id="ARBA00004496"/>
    </source>
</evidence>
<evidence type="ECO:0000256" key="10">
    <source>
        <dbReference type="RuleBase" id="RU003915"/>
    </source>
</evidence>
<dbReference type="Proteomes" id="UP001528823">
    <property type="component" value="Unassembled WGS sequence"/>
</dbReference>
<keyword evidence="6" id="KW-0143">Chaperone</keyword>
<evidence type="ECO:0000313" key="13">
    <source>
        <dbReference type="Proteomes" id="UP001528823"/>
    </source>
</evidence>
<dbReference type="PANTHER" id="PTHR47861">
    <property type="entry name" value="FKBP-TYPE PEPTIDYL-PROLYL CIS-TRANS ISOMERASE SLYD"/>
    <property type="match status" value="1"/>
</dbReference>
<evidence type="ECO:0000256" key="4">
    <source>
        <dbReference type="ARBA" id="ARBA00022490"/>
    </source>
</evidence>